<dbReference type="AlphaFoldDB" id="A0AA37GAV5"/>
<accession>A0AA37GAV5</accession>
<comment type="caution">
    <text evidence="2">The sequence shown here is derived from an EMBL/GenBank/DDBJ whole genome shotgun (WGS) entry which is preliminary data.</text>
</comment>
<protein>
    <submittedName>
        <fullName evidence="2">Uncharacterized protein</fullName>
    </submittedName>
</protein>
<evidence type="ECO:0000313" key="3">
    <source>
        <dbReference type="Proteomes" id="UP001055172"/>
    </source>
</evidence>
<gene>
    <name evidence="2" type="ORF">ColLi_00344</name>
</gene>
<proteinExistence type="predicted"/>
<feature type="region of interest" description="Disordered" evidence="1">
    <location>
        <begin position="1"/>
        <end position="103"/>
    </location>
</feature>
<organism evidence="2 3">
    <name type="scientific">Colletotrichum liriopes</name>
    <dbReference type="NCBI Taxonomy" id="708192"/>
    <lineage>
        <taxon>Eukaryota</taxon>
        <taxon>Fungi</taxon>
        <taxon>Dikarya</taxon>
        <taxon>Ascomycota</taxon>
        <taxon>Pezizomycotina</taxon>
        <taxon>Sordariomycetes</taxon>
        <taxon>Hypocreomycetidae</taxon>
        <taxon>Glomerellales</taxon>
        <taxon>Glomerellaceae</taxon>
        <taxon>Colletotrichum</taxon>
        <taxon>Colletotrichum spaethianum species complex</taxon>
    </lineage>
</organism>
<dbReference type="Proteomes" id="UP001055172">
    <property type="component" value="Unassembled WGS sequence"/>
</dbReference>
<dbReference type="EMBL" id="BPPX01000001">
    <property type="protein sequence ID" value="GJC77506.1"/>
    <property type="molecule type" value="Genomic_DNA"/>
</dbReference>
<keyword evidence="3" id="KW-1185">Reference proteome</keyword>
<evidence type="ECO:0000256" key="1">
    <source>
        <dbReference type="SAM" id="MobiDB-lite"/>
    </source>
</evidence>
<feature type="compositionally biased region" description="Polar residues" evidence="1">
    <location>
        <begin position="50"/>
        <end position="62"/>
    </location>
</feature>
<evidence type="ECO:0000313" key="2">
    <source>
        <dbReference type="EMBL" id="GJC77506.1"/>
    </source>
</evidence>
<name>A0AA37GAV5_9PEZI</name>
<sequence>MSSVNGLSATAEASAWTQDGRTSLRMYCEKRSSNASKHARAPASKHTFDNTHNNKFTNSNKCSWPPATMKTTSCPPTARPTPSASTPRASIRPPYSTTSMAAR</sequence>
<feature type="compositionally biased region" description="Low complexity" evidence="1">
    <location>
        <begin position="71"/>
        <end position="90"/>
    </location>
</feature>
<reference evidence="2 3" key="1">
    <citation type="submission" date="2021-07" db="EMBL/GenBank/DDBJ databases">
        <title>Genome data of Colletotrichum spaethianum.</title>
        <authorList>
            <person name="Utami Y.D."/>
            <person name="Hiruma K."/>
        </authorList>
    </citation>
    <scope>NUCLEOTIDE SEQUENCE [LARGE SCALE GENOMIC DNA]</scope>
    <source>
        <strain evidence="2 3">MAFF 242679</strain>
    </source>
</reference>